<dbReference type="EMBL" id="CAJNOT010000010">
    <property type="protein sequence ID" value="CAF0766727.1"/>
    <property type="molecule type" value="Genomic_DNA"/>
</dbReference>
<dbReference type="Proteomes" id="UP000663870">
    <property type="component" value="Unassembled WGS sequence"/>
</dbReference>
<gene>
    <name evidence="1" type="ORF">JXQ802_LOCUS648</name>
    <name evidence="2" type="ORF">JXQ802_LOCUS921</name>
    <name evidence="3" type="ORF">PYM288_LOCUS1848</name>
    <name evidence="4" type="ORF">ZHD862_LOCUS626</name>
</gene>
<dbReference type="Proteomes" id="UP000663854">
    <property type="component" value="Unassembled WGS sequence"/>
</dbReference>
<dbReference type="GO" id="GO:0006275">
    <property type="term" value="P:regulation of DNA replication"/>
    <property type="evidence" value="ECO:0007669"/>
    <property type="project" value="InterPro"/>
</dbReference>
<evidence type="ECO:0000313" key="1">
    <source>
        <dbReference type="EMBL" id="CAF0733235.1"/>
    </source>
</evidence>
<dbReference type="Gene3D" id="1.20.5.1180">
    <property type="entry name" value="Geminin coiled-coil domain"/>
    <property type="match status" value="1"/>
</dbReference>
<evidence type="ECO:0000313" key="4">
    <source>
        <dbReference type="EMBL" id="CAF0766727.1"/>
    </source>
</evidence>
<dbReference type="EMBL" id="CAJNOL010000010">
    <property type="protein sequence ID" value="CAF0737520.1"/>
    <property type="molecule type" value="Genomic_DNA"/>
</dbReference>
<evidence type="ECO:0000313" key="3">
    <source>
        <dbReference type="EMBL" id="CAF0746440.1"/>
    </source>
</evidence>
<comment type="caution">
    <text evidence="2">The sequence shown here is derived from an EMBL/GenBank/DDBJ whole genome shotgun (WGS) entry which is preliminary data.</text>
</comment>
<proteinExistence type="predicted"/>
<dbReference type="Pfam" id="PF07412">
    <property type="entry name" value="Geminin"/>
    <property type="match status" value="1"/>
</dbReference>
<accession>A0A813NR63</accession>
<dbReference type="EMBL" id="CAJNOL010000007">
    <property type="protein sequence ID" value="CAF0733235.1"/>
    <property type="molecule type" value="Genomic_DNA"/>
</dbReference>
<dbReference type="InterPro" id="IPR022786">
    <property type="entry name" value="Geminin/Multicilin"/>
</dbReference>
<reference evidence="2" key="1">
    <citation type="submission" date="2021-02" db="EMBL/GenBank/DDBJ databases">
        <authorList>
            <person name="Nowell W R."/>
        </authorList>
    </citation>
    <scope>NUCLEOTIDE SEQUENCE</scope>
</reference>
<evidence type="ECO:0000313" key="5">
    <source>
        <dbReference type="Proteomes" id="UP000663870"/>
    </source>
</evidence>
<protein>
    <recommendedName>
        <fullName evidence="6">Geminin</fullName>
    </recommendedName>
</protein>
<dbReference type="Proteomes" id="UP000663864">
    <property type="component" value="Unassembled WGS sequence"/>
</dbReference>
<keyword evidence="5" id="KW-1185">Reference proteome</keyword>
<sequence>MTQKSPSKHYLLHPIENHRNICQLTKGSITNFTHIQNHTGINTEQIQLNRDIGTNTPNYAEQIARAIDNGNAAEEIAQMLIEAEASESYWKLMTERRRQAIEETNIENQQLHTLIDDLSKENDKLGIVANHCDYLQNILETLATENDSLLDDVTNTDDSPID</sequence>
<organism evidence="2 5">
    <name type="scientific">Rotaria sordida</name>
    <dbReference type="NCBI Taxonomy" id="392033"/>
    <lineage>
        <taxon>Eukaryota</taxon>
        <taxon>Metazoa</taxon>
        <taxon>Spiralia</taxon>
        <taxon>Gnathifera</taxon>
        <taxon>Rotifera</taxon>
        <taxon>Eurotatoria</taxon>
        <taxon>Bdelloidea</taxon>
        <taxon>Philodinida</taxon>
        <taxon>Philodinidae</taxon>
        <taxon>Rotaria</taxon>
    </lineage>
</organism>
<dbReference type="AlphaFoldDB" id="A0A813NR63"/>
<dbReference type="EMBL" id="CAJNOH010000011">
    <property type="protein sequence ID" value="CAF0746440.1"/>
    <property type="molecule type" value="Genomic_DNA"/>
</dbReference>
<dbReference type="SUPFAM" id="SSF111469">
    <property type="entry name" value="Geminin coiled-coil domain"/>
    <property type="match status" value="1"/>
</dbReference>
<name>A0A813NR63_9BILA</name>
<evidence type="ECO:0008006" key="6">
    <source>
        <dbReference type="Google" id="ProtNLM"/>
    </source>
</evidence>
<evidence type="ECO:0000313" key="2">
    <source>
        <dbReference type="EMBL" id="CAF0737520.1"/>
    </source>
</evidence>